<proteinExistence type="predicted"/>
<feature type="non-terminal residue" evidence="1">
    <location>
        <position position="50"/>
    </location>
</feature>
<name>A0A9P9YT91_9MUSC</name>
<protein>
    <submittedName>
        <fullName evidence="1">Uncharacterized protein</fullName>
    </submittedName>
</protein>
<accession>A0A9P9YT91</accession>
<comment type="caution">
    <text evidence="1">The sequence shown here is derived from an EMBL/GenBank/DDBJ whole genome shotgun (WGS) entry which is preliminary data.</text>
</comment>
<dbReference type="EMBL" id="JAMKOV010000002">
    <property type="protein sequence ID" value="KAI8042661.1"/>
    <property type="molecule type" value="Genomic_DNA"/>
</dbReference>
<organism evidence="1 2">
    <name type="scientific">Drosophila gunungcola</name>
    <name type="common">fruit fly</name>
    <dbReference type="NCBI Taxonomy" id="103775"/>
    <lineage>
        <taxon>Eukaryota</taxon>
        <taxon>Metazoa</taxon>
        <taxon>Ecdysozoa</taxon>
        <taxon>Arthropoda</taxon>
        <taxon>Hexapoda</taxon>
        <taxon>Insecta</taxon>
        <taxon>Pterygota</taxon>
        <taxon>Neoptera</taxon>
        <taxon>Endopterygota</taxon>
        <taxon>Diptera</taxon>
        <taxon>Brachycera</taxon>
        <taxon>Muscomorpha</taxon>
        <taxon>Ephydroidea</taxon>
        <taxon>Drosophilidae</taxon>
        <taxon>Drosophila</taxon>
        <taxon>Sophophora</taxon>
    </lineage>
</organism>
<reference evidence="1" key="1">
    <citation type="journal article" date="2023" name="Genome Biol. Evol.">
        <title>Long-read-based Genome Assembly of Drosophila gunungcola Reveals Fewer Chemosensory Genes in Flower-breeding Species.</title>
        <authorList>
            <person name="Negi A."/>
            <person name="Liao B.Y."/>
            <person name="Yeh S.D."/>
        </authorList>
    </citation>
    <scope>NUCLEOTIDE SEQUENCE</scope>
    <source>
        <strain evidence="1">Sukarami</strain>
    </source>
</reference>
<keyword evidence="2" id="KW-1185">Reference proteome</keyword>
<sequence>MPSFMYNQHANAKPLKHTFRSQLNGKNSQQNWKVRCSAFSQVFHINLEHL</sequence>
<dbReference type="Proteomes" id="UP001059596">
    <property type="component" value="Unassembled WGS sequence"/>
</dbReference>
<evidence type="ECO:0000313" key="1">
    <source>
        <dbReference type="EMBL" id="KAI8042661.1"/>
    </source>
</evidence>
<evidence type="ECO:0000313" key="2">
    <source>
        <dbReference type="Proteomes" id="UP001059596"/>
    </source>
</evidence>
<gene>
    <name evidence="1" type="ORF">M5D96_003978</name>
</gene>
<dbReference type="AlphaFoldDB" id="A0A9P9YT91"/>